<evidence type="ECO:0000313" key="1">
    <source>
        <dbReference type="EMBL" id="KAF7283424.1"/>
    </source>
</evidence>
<proteinExistence type="predicted"/>
<dbReference type="EMBL" id="JAACXV010000109">
    <property type="protein sequence ID" value="KAF7283424.1"/>
    <property type="molecule type" value="Genomic_DNA"/>
</dbReference>
<dbReference type="AlphaFoldDB" id="A0A834MM08"/>
<reference evidence="1" key="1">
    <citation type="submission" date="2020-08" db="EMBL/GenBank/DDBJ databases">
        <title>Genome sequencing and assembly of the red palm weevil Rhynchophorus ferrugineus.</title>
        <authorList>
            <person name="Dias G.B."/>
            <person name="Bergman C.M."/>
            <person name="Manee M."/>
        </authorList>
    </citation>
    <scope>NUCLEOTIDE SEQUENCE</scope>
    <source>
        <strain evidence="1">AA-2017</strain>
        <tissue evidence="1">Whole larva</tissue>
    </source>
</reference>
<accession>A0A834MM08</accession>
<gene>
    <name evidence="1" type="ORF">GWI33_000627</name>
</gene>
<protein>
    <submittedName>
        <fullName evidence="1">Uncharacterized protein</fullName>
    </submittedName>
</protein>
<dbReference type="Proteomes" id="UP000625711">
    <property type="component" value="Unassembled WGS sequence"/>
</dbReference>
<comment type="caution">
    <text evidence="1">The sequence shown here is derived from an EMBL/GenBank/DDBJ whole genome shotgun (WGS) entry which is preliminary data.</text>
</comment>
<organism evidence="1 2">
    <name type="scientific">Rhynchophorus ferrugineus</name>
    <name type="common">Red palm weevil</name>
    <name type="synonym">Curculio ferrugineus</name>
    <dbReference type="NCBI Taxonomy" id="354439"/>
    <lineage>
        <taxon>Eukaryota</taxon>
        <taxon>Metazoa</taxon>
        <taxon>Ecdysozoa</taxon>
        <taxon>Arthropoda</taxon>
        <taxon>Hexapoda</taxon>
        <taxon>Insecta</taxon>
        <taxon>Pterygota</taxon>
        <taxon>Neoptera</taxon>
        <taxon>Endopterygota</taxon>
        <taxon>Coleoptera</taxon>
        <taxon>Polyphaga</taxon>
        <taxon>Cucujiformia</taxon>
        <taxon>Curculionidae</taxon>
        <taxon>Dryophthorinae</taxon>
        <taxon>Rhynchophorus</taxon>
    </lineage>
</organism>
<evidence type="ECO:0000313" key="2">
    <source>
        <dbReference type="Proteomes" id="UP000625711"/>
    </source>
</evidence>
<keyword evidence="2" id="KW-1185">Reference proteome</keyword>
<name>A0A834MM08_RHYFE</name>
<sequence>MEMNPPDAVVVIANLSKTNGPQLHKVKSPGDCAAQALLSYVIVKQAETCDSITEKPCPTSASDRPHHSRSHKFILCPAIRLNKINCVLLNYQEKRFPHRYRERHNSVSSSIRPDGPVLDVFAQKNEKTEEITFNP</sequence>